<evidence type="ECO:0000313" key="3">
    <source>
        <dbReference type="Proteomes" id="UP000002282"/>
    </source>
</evidence>
<keyword evidence="3" id="KW-1185">Reference proteome</keyword>
<reference evidence="2 3" key="1">
    <citation type="journal article" date="2007" name="Nature">
        <title>Evolution of genes and genomes on the Drosophila phylogeny.</title>
        <authorList>
            <consortium name="Drosophila 12 Genomes Consortium"/>
            <person name="Clark A.G."/>
            <person name="Eisen M.B."/>
            <person name="Smith D.R."/>
            <person name="Bergman C.M."/>
            <person name="Oliver B."/>
            <person name="Markow T.A."/>
            <person name="Kaufman T.C."/>
            <person name="Kellis M."/>
            <person name="Gelbart W."/>
            <person name="Iyer V.N."/>
            <person name="Pollard D.A."/>
            <person name="Sackton T.B."/>
            <person name="Larracuente A.M."/>
            <person name="Singh N.D."/>
            <person name="Abad J.P."/>
            <person name="Abt D.N."/>
            <person name="Adryan B."/>
            <person name="Aguade M."/>
            <person name="Akashi H."/>
            <person name="Anderson W.W."/>
            <person name="Aquadro C.F."/>
            <person name="Ardell D.H."/>
            <person name="Arguello R."/>
            <person name="Artieri C.G."/>
            <person name="Barbash D.A."/>
            <person name="Barker D."/>
            <person name="Barsanti P."/>
            <person name="Batterham P."/>
            <person name="Batzoglou S."/>
            <person name="Begun D."/>
            <person name="Bhutkar A."/>
            <person name="Blanco E."/>
            <person name="Bosak S.A."/>
            <person name="Bradley R.K."/>
            <person name="Brand A.D."/>
            <person name="Brent M.R."/>
            <person name="Brooks A.N."/>
            <person name="Brown R.H."/>
            <person name="Butlin R.K."/>
            <person name="Caggese C."/>
            <person name="Calvi B.R."/>
            <person name="Bernardo de Carvalho A."/>
            <person name="Caspi A."/>
            <person name="Castrezana S."/>
            <person name="Celniker S.E."/>
            <person name="Chang J.L."/>
            <person name="Chapple C."/>
            <person name="Chatterji S."/>
            <person name="Chinwalla A."/>
            <person name="Civetta A."/>
            <person name="Clifton S.W."/>
            <person name="Comeron J.M."/>
            <person name="Costello J.C."/>
            <person name="Coyne J.A."/>
            <person name="Daub J."/>
            <person name="David R.G."/>
            <person name="Delcher A.L."/>
            <person name="Delehaunty K."/>
            <person name="Do C.B."/>
            <person name="Ebling H."/>
            <person name="Edwards K."/>
            <person name="Eickbush T."/>
            <person name="Evans J.D."/>
            <person name="Filipski A."/>
            <person name="Findeiss S."/>
            <person name="Freyhult E."/>
            <person name="Fulton L."/>
            <person name="Fulton R."/>
            <person name="Garcia A.C."/>
            <person name="Gardiner A."/>
            <person name="Garfield D.A."/>
            <person name="Garvin B.E."/>
            <person name="Gibson G."/>
            <person name="Gilbert D."/>
            <person name="Gnerre S."/>
            <person name="Godfrey J."/>
            <person name="Good R."/>
            <person name="Gotea V."/>
            <person name="Gravely B."/>
            <person name="Greenberg A.J."/>
            <person name="Griffiths-Jones S."/>
            <person name="Gross S."/>
            <person name="Guigo R."/>
            <person name="Gustafson E.A."/>
            <person name="Haerty W."/>
            <person name="Hahn M.W."/>
            <person name="Halligan D.L."/>
            <person name="Halpern A.L."/>
            <person name="Halter G.M."/>
            <person name="Han M.V."/>
            <person name="Heger A."/>
            <person name="Hillier L."/>
            <person name="Hinrichs A.S."/>
            <person name="Holmes I."/>
            <person name="Hoskins R.A."/>
            <person name="Hubisz M.J."/>
            <person name="Hultmark D."/>
            <person name="Huntley M.A."/>
            <person name="Jaffe D.B."/>
            <person name="Jagadeeshan S."/>
            <person name="Jeck W.R."/>
            <person name="Johnson J."/>
            <person name="Jones C.D."/>
            <person name="Jordan W.C."/>
            <person name="Karpen G.H."/>
            <person name="Kataoka E."/>
            <person name="Keightley P.D."/>
            <person name="Kheradpour P."/>
            <person name="Kirkness E.F."/>
            <person name="Koerich L.B."/>
            <person name="Kristiansen K."/>
            <person name="Kudrna D."/>
            <person name="Kulathinal R.J."/>
            <person name="Kumar S."/>
            <person name="Kwok R."/>
            <person name="Lander E."/>
            <person name="Langley C.H."/>
            <person name="Lapoint R."/>
            <person name="Lazzaro B.P."/>
            <person name="Lee S.J."/>
            <person name="Levesque L."/>
            <person name="Li R."/>
            <person name="Lin C.F."/>
            <person name="Lin M.F."/>
            <person name="Lindblad-Toh K."/>
            <person name="Llopart A."/>
            <person name="Long M."/>
            <person name="Low L."/>
            <person name="Lozovsky E."/>
            <person name="Lu J."/>
            <person name="Luo M."/>
            <person name="Machado C.A."/>
            <person name="Makalowski W."/>
            <person name="Marzo M."/>
            <person name="Matsuda M."/>
            <person name="Matzkin L."/>
            <person name="McAllister B."/>
            <person name="McBride C.S."/>
            <person name="McKernan B."/>
            <person name="McKernan K."/>
            <person name="Mendez-Lago M."/>
            <person name="Minx P."/>
            <person name="Mollenhauer M.U."/>
            <person name="Montooth K."/>
            <person name="Mount S.M."/>
            <person name="Mu X."/>
            <person name="Myers E."/>
            <person name="Negre B."/>
            <person name="Newfeld S."/>
            <person name="Nielsen R."/>
            <person name="Noor M.A."/>
            <person name="O'Grady P."/>
            <person name="Pachter L."/>
            <person name="Papaceit M."/>
            <person name="Parisi M.J."/>
            <person name="Parisi M."/>
            <person name="Parts L."/>
            <person name="Pedersen J.S."/>
            <person name="Pesole G."/>
            <person name="Phillippy A.M."/>
            <person name="Ponting C.P."/>
            <person name="Pop M."/>
            <person name="Porcelli D."/>
            <person name="Powell J.R."/>
            <person name="Prohaska S."/>
            <person name="Pruitt K."/>
            <person name="Puig M."/>
            <person name="Quesneville H."/>
            <person name="Ram K.R."/>
            <person name="Rand D."/>
            <person name="Rasmussen M.D."/>
            <person name="Reed L.K."/>
            <person name="Reenan R."/>
            <person name="Reily A."/>
            <person name="Remington K.A."/>
            <person name="Rieger T.T."/>
            <person name="Ritchie M.G."/>
            <person name="Robin C."/>
            <person name="Rogers Y.H."/>
            <person name="Rohde C."/>
            <person name="Rozas J."/>
            <person name="Rubenfield M.J."/>
            <person name="Ruiz A."/>
            <person name="Russo S."/>
            <person name="Salzberg S.L."/>
            <person name="Sanchez-Gracia A."/>
            <person name="Saranga D.J."/>
            <person name="Sato H."/>
            <person name="Schaeffer S.W."/>
            <person name="Schatz M.C."/>
            <person name="Schlenke T."/>
            <person name="Schwartz R."/>
            <person name="Segarra C."/>
            <person name="Singh R.S."/>
            <person name="Sirot L."/>
            <person name="Sirota M."/>
            <person name="Sisneros N.B."/>
            <person name="Smith C.D."/>
            <person name="Smith T.F."/>
            <person name="Spieth J."/>
            <person name="Stage D.E."/>
            <person name="Stark A."/>
            <person name="Stephan W."/>
            <person name="Strausberg R.L."/>
            <person name="Strempel S."/>
            <person name="Sturgill D."/>
            <person name="Sutton G."/>
            <person name="Sutton G.G."/>
            <person name="Tao W."/>
            <person name="Teichmann S."/>
            <person name="Tobari Y.N."/>
            <person name="Tomimura Y."/>
            <person name="Tsolas J.M."/>
            <person name="Valente V.L."/>
            <person name="Venter E."/>
            <person name="Venter J.C."/>
            <person name="Vicario S."/>
            <person name="Vieira F.G."/>
            <person name="Vilella A.J."/>
            <person name="Villasante A."/>
            <person name="Walenz B."/>
            <person name="Wang J."/>
            <person name="Wasserman M."/>
            <person name="Watts T."/>
            <person name="Wilson D."/>
            <person name="Wilson R.K."/>
            <person name="Wing R.A."/>
            <person name="Wolfner M.F."/>
            <person name="Wong A."/>
            <person name="Wong G.K."/>
            <person name="Wu C.I."/>
            <person name="Wu G."/>
            <person name="Yamamoto D."/>
            <person name="Yang H.P."/>
            <person name="Yang S.P."/>
            <person name="Yorke J.A."/>
            <person name="Yoshida K."/>
            <person name="Zdobnov E."/>
            <person name="Zhang P."/>
            <person name="Zhang Y."/>
            <person name="Zimin A.V."/>
            <person name="Baldwin J."/>
            <person name="Abdouelleil A."/>
            <person name="Abdulkadir J."/>
            <person name="Abebe A."/>
            <person name="Abera B."/>
            <person name="Abreu J."/>
            <person name="Acer S.C."/>
            <person name="Aftuck L."/>
            <person name="Alexander A."/>
            <person name="An P."/>
            <person name="Anderson E."/>
            <person name="Anderson S."/>
            <person name="Arachi H."/>
            <person name="Azer M."/>
            <person name="Bachantsang P."/>
            <person name="Barry A."/>
            <person name="Bayul T."/>
            <person name="Berlin A."/>
            <person name="Bessette D."/>
            <person name="Bloom T."/>
            <person name="Blye J."/>
            <person name="Boguslavskiy L."/>
            <person name="Bonnet C."/>
            <person name="Boukhgalter B."/>
            <person name="Bourzgui I."/>
            <person name="Brown A."/>
            <person name="Cahill P."/>
            <person name="Channer S."/>
            <person name="Cheshatsang Y."/>
            <person name="Chuda L."/>
            <person name="Citroen M."/>
            <person name="Collymore A."/>
            <person name="Cooke P."/>
            <person name="Costello M."/>
            <person name="D'Aco K."/>
            <person name="Daza R."/>
            <person name="De Haan G."/>
            <person name="DeGray S."/>
            <person name="DeMaso C."/>
            <person name="Dhargay N."/>
            <person name="Dooley K."/>
            <person name="Dooley E."/>
            <person name="Doricent M."/>
            <person name="Dorje P."/>
            <person name="Dorjee K."/>
            <person name="Dupes A."/>
            <person name="Elong R."/>
            <person name="Falk J."/>
            <person name="Farina A."/>
            <person name="Faro S."/>
            <person name="Ferguson D."/>
            <person name="Fisher S."/>
            <person name="Foley C.D."/>
            <person name="Franke A."/>
            <person name="Friedrich D."/>
            <person name="Gadbois L."/>
            <person name="Gearin G."/>
            <person name="Gearin C.R."/>
            <person name="Giannoukos G."/>
            <person name="Goode T."/>
            <person name="Graham J."/>
            <person name="Grandbois E."/>
            <person name="Grewal S."/>
            <person name="Gyaltsen K."/>
            <person name="Hafez N."/>
            <person name="Hagos B."/>
            <person name="Hall J."/>
            <person name="Henson C."/>
            <person name="Hollinger A."/>
            <person name="Honan T."/>
            <person name="Huard M.D."/>
            <person name="Hughes L."/>
            <person name="Hurhula B."/>
            <person name="Husby M.E."/>
            <person name="Kamat A."/>
            <person name="Kanga B."/>
            <person name="Kashin S."/>
            <person name="Khazanovich D."/>
            <person name="Kisner P."/>
            <person name="Lance K."/>
            <person name="Lara M."/>
            <person name="Lee W."/>
            <person name="Lennon N."/>
            <person name="Letendre F."/>
            <person name="LeVine R."/>
            <person name="Lipovsky A."/>
            <person name="Liu X."/>
            <person name="Liu J."/>
            <person name="Liu S."/>
            <person name="Lokyitsang T."/>
            <person name="Lokyitsang Y."/>
            <person name="Lubonja R."/>
            <person name="Lui A."/>
            <person name="MacDonald P."/>
            <person name="Magnisalis V."/>
            <person name="Maru K."/>
            <person name="Matthews C."/>
            <person name="McCusker W."/>
            <person name="McDonough S."/>
            <person name="Mehta T."/>
            <person name="Meldrim J."/>
            <person name="Meneus L."/>
            <person name="Mihai O."/>
            <person name="Mihalev A."/>
            <person name="Mihova T."/>
            <person name="Mittelman R."/>
            <person name="Mlenga V."/>
            <person name="Montmayeur A."/>
            <person name="Mulrain L."/>
            <person name="Navidi A."/>
            <person name="Naylor J."/>
            <person name="Negash T."/>
            <person name="Nguyen T."/>
            <person name="Nguyen N."/>
            <person name="Nicol R."/>
            <person name="Norbu C."/>
            <person name="Norbu N."/>
            <person name="Novod N."/>
            <person name="O'Neill B."/>
            <person name="Osman S."/>
            <person name="Markiewicz E."/>
            <person name="Oyono O.L."/>
            <person name="Patti C."/>
            <person name="Phunkhang P."/>
            <person name="Pierre F."/>
            <person name="Priest M."/>
            <person name="Raghuraman S."/>
            <person name="Rege F."/>
            <person name="Reyes R."/>
            <person name="Rise C."/>
            <person name="Rogov P."/>
            <person name="Ross K."/>
            <person name="Ryan E."/>
            <person name="Settipalli S."/>
            <person name="Shea T."/>
            <person name="Sherpa N."/>
            <person name="Shi L."/>
            <person name="Shih D."/>
            <person name="Sparrow T."/>
            <person name="Spaulding J."/>
            <person name="Stalker J."/>
            <person name="Stange-Thomann N."/>
            <person name="Stavropoulos S."/>
            <person name="Stone C."/>
            <person name="Strader C."/>
            <person name="Tesfaye S."/>
            <person name="Thomson T."/>
            <person name="Thoulutsang Y."/>
            <person name="Thoulutsang D."/>
            <person name="Topham K."/>
            <person name="Topping I."/>
            <person name="Tsamla T."/>
            <person name="Vassiliev H."/>
            <person name="Vo A."/>
            <person name="Wangchuk T."/>
            <person name="Wangdi T."/>
            <person name="Weiand M."/>
            <person name="Wilkinson J."/>
            <person name="Wilson A."/>
            <person name="Yadav S."/>
            <person name="Young G."/>
            <person name="Yu Q."/>
            <person name="Zembek L."/>
            <person name="Zhong D."/>
            <person name="Zimmer A."/>
            <person name="Zwirko Z."/>
            <person name="Jaffe D.B."/>
            <person name="Alvarez P."/>
            <person name="Brockman W."/>
            <person name="Butler J."/>
            <person name="Chin C."/>
            <person name="Gnerre S."/>
            <person name="Grabherr M."/>
            <person name="Kleber M."/>
            <person name="Mauceli E."/>
            <person name="MacCallum I."/>
        </authorList>
    </citation>
    <scope>NUCLEOTIDE SEQUENCE [LARGE SCALE GENOMIC DNA]</scope>
    <source>
        <strain evidence="3">Tai18E2 / Tucson 14021-0261.01</strain>
    </source>
</reference>
<organism evidence="2 3">
    <name type="scientific">Drosophila yakuba</name>
    <name type="common">Fruit fly</name>
    <dbReference type="NCBI Taxonomy" id="7245"/>
    <lineage>
        <taxon>Eukaryota</taxon>
        <taxon>Metazoa</taxon>
        <taxon>Ecdysozoa</taxon>
        <taxon>Arthropoda</taxon>
        <taxon>Hexapoda</taxon>
        <taxon>Insecta</taxon>
        <taxon>Pterygota</taxon>
        <taxon>Neoptera</taxon>
        <taxon>Endopterygota</taxon>
        <taxon>Diptera</taxon>
        <taxon>Brachycera</taxon>
        <taxon>Muscomorpha</taxon>
        <taxon>Ephydroidea</taxon>
        <taxon>Drosophilidae</taxon>
        <taxon>Drosophila</taxon>
        <taxon>Sophophora</taxon>
    </lineage>
</organism>
<evidence type="ECO:0000259" key="1">
    <source>
        <dbReference type="Pfam" id="PF16064"/>
    </source>
</evidence>
<dbReference type="HOGENOM" id="CLU_1046870_0_0_1"/>
<dbReference type="EMBL" id="CM000158">
    <property type="protein sequence ID" value="EDW90454.2"/>
    <property type="molecule type" value="Genomic_DNA"/>
</dbReference>
<reference evidence="2 3" key="2">
    <citation type="journal article" date="2007" name="PLoS Biol.">
        <title>Principles of genome evolution in the Drosophila melanogaster species group.</title>
        <authorList>
            <person name="Ranz J.M."/>
            <person name="Maurin D."/>
            <person name="Chan Y.S."/>
            <person name="von Grotthuss M."/>
            <person name="Hillier L.W."/>
            <person name="Roote J."/>
            <person name="Ashburner M."/>
            <person name="Bergman C.M."/>
        </authorList>
    </citation>
    <scope>NUCLEOTIDE SEQUENCE [LARGE SCALE GENOMIC DNA]</scope>
    <source>
        <strain evidence="3">Tai18E2 / Tucson 14021-0261.01</strain>
    </source>
</reference>
<gene>
    <name evidence="2" type="primary">Dyak\GE12634</name>
    <name evidence="2" type="synonym">dyak_GLEANR_12871</name>
    <name evidence="2" type="synonym">GE12634</name>
    <name evidence="2" type="ORF">Dyak_GE12634</name>
</gene>
<dbReference type="Pfam" id="PF16064">
    <property type="entry name" value="DUF4806"/>
    <property type="match status" value="1"/>
</dbReference>
<dbReference type="AlphaFoldDB" id="B4PB25"/>
<evidence type="ECO:0000313" key="2">
    <source>
        <dbReference type="EMBL" id="EDW90454.2"/>
    </source>
</evidence>
<sequence length="225" mass="25238">MEQVQGKEKPQLEDEDIQVDDAAQVTEEYLVKEEYEMDEDFGIQFVMETPQPPINQLAEISQRVWDLENAMEANTKQLAENTKQVAKMAALLELFLFKGKAKDVAVAVEVKFPVASEEDLVALELKISSQLKERYMEAITKILKSKHLSKAIKGVLTEPLLCAYNIDGLNGKKSLKAFPKFFSVLIDSISTLPGQQPAEKALAHALSCAKNNANKKRKKLMEIKN</sequence>
<accession>B4PB25</accession>
<feature type="domain" description="DUF4806" evidence="1">
    <location>
        <begin position="109"/>
        <end position="187"/>
    </location>
</feature>
<name>B4PB25_DROYA</name>
<protein>
    <recommendedName>
        <fullName evidence="1">DUF4806 domain-containing protein</fullName>
    </recommendedName>
</protein>
<dbReference type="InterPro" id="IPR032071">
    <property type="entry name" value="DUF4806"/>
</dbReference>
<dbReference type="OrthoDB" id="8032802at2759"/>
<dbReference type="KEGG" id="dya:Dyak_GE12634"/>
<proteinExistence type="predicted"/>
<dbReference type="Proteomes" id="UP000002282">
    <property type="component" value="Chromosome 2R"/>
</dbReference>